<evidence type="ECO:0000313" key="2">
    <source>
        <dbReference type="EMBL" id="MBD7962235.1"/>
    </source>
</evidence>
<dbReference type="PROSITE" id="PS50887">
    <property type="entry name" value="GGDEF"/>
    <property type="match status" value="1"/>
</dbReference>
<dbReference type="InterPro" id="IPR043128">
    <property type="entry name" value="Rev_trsase/Diguanyl_cyclase"/>
</dbReference>
<sequence length="345" mass="37700">MNLRESVPLAFAICTQDGNLFTASQYQAICDSLPNPTFILTESGRYVAVLGGKDKRYYHDGSCLVGHRIADVLAPAKAAWFEQQIQSALTCQKMLVVEYELSAHDVLGLPSEGPAEPIWFEGRISALEQLYDGEKAVLWVASNITASKELQQQLQLHALSDELTGLHNRRRFMQALDAAYAGFIRHAQPAYLLCFDVDHFKTINDGQGHPVGDQALRDLAQAVQQLAEDDYLVCRLGGDEFAVLCPERSMAEIQAFAQQLLIRGYQALASYAAGGKTPALSIGLAHFTASDTSMQDIMRRADQALYISKIQGGHRLSTSECCLDQSAEVKAQTGLALKVPLAPAP</sequence>
<dbReference type="NCBIfam" id="TIGR00254">
    <property type="entry name" value="GGDEF"/>
    <property type="match status" value="1"/>
</dbReference>
<dbReference type="InterPro" id="IPR029787">
    <property type="entry name" value="Nucleotide_cyclase"/>
</dbReference>
<dbReference type="Proteomes" id="UP000634919">
    <property type="component" value="Unassembled WGS sequence"/>
</dbReference>
<dbReference type="CDD" id="cd01949">
    <property type="entry name" value="GGDEF"/>
    <property type="match status" value="1"/>
</dbReference>
<name>A0ABR8SFM3_9BURK</name>
<dbReference type="PANTHER" id="PTHR44757">
    <property type="entry name" value="DIGUANYLATE CYCLASE DGCP"/>
    <property type="match status" value="1"/>
</dbReference>
<evidence type="ECO:0000259" key="1">
    <source>
        <dbReference type="PROSITE" id="PS50887"/>
    </source>
</evidence>
<dbReference type="PANTHER" id="PTHR44757:SF2">
    <property type="entry name" value="BIOFILM ARCHITECTURE MAINTENANCE PROTEIN MBAA"/>
    <property type="match status" value="1"/>
</dbReference>
<dbReference type="SUPFAM" id="SSF55073">
    <property type="entry name" value="Nucleotide cyclase"/>
    <property type="match status" value="1"/>
</dbReference>
<comment type="caution">
    <text evidence="2">The sequence shown here is derived from an EMBL/GenBank/DDBJ whole genome shotgun (WGS) entry which is preliminary data.</text>
</comment>
<accession>A0ABR8SFM3</accession>
<evidence type="ECO:0000313" key="3">
    <source>
        <dbReference type="Proteomes" id="UP000634919"/>
    </source>
</evidence>
<proteinExistence type="predicted"/>
<dbReference type="EMBL" id="JACSQK010000010">
    <property type="protein sequence ID" value="MBD7962235.1"/>
    <property type="molecule type" value="Genomic_DNA"/>
</dbReference>
<dbReference type="Gene3D" id="3.30.450.20">
    <property type="entry name" value="PAS domain"/>
    <property type="match status" value="1"/>
</dbReference>
<feature type="domain" description="GGDEF" evidence="1">
    <location>
        <begin position="188"/>
        <end position="321"/>
    </location>
</feature>
<protein>
    <submittedName>
        <fullName evidence="2">GGDEF domain-containing protein</fullName>
    </submittedName>
</protein>
<dbReference type="InterPro" id="IPR000160">
    <property type="entry name" value="GGDEF_dom"/>
</dbReference>
<dbReference type="InterPro" id="IPR052155">
    <property type="entry name" value="Biofilm_reg_signaling"/>
</dbReference>
<reference evidence="2 3" key="1">
    <citation type="submission" date="2020-08" db="EMBL/GenBank/DDBJ databases">
        <title>A Genomic Blueprint of the Chicken Gut Microbiome.</title>
        <authorList>
            <person name="Gilroy R."/>
            <person name="Ravi A."/>
            <person name="Getino M."/>
            <person name="Pursley I."/>
            <person name="Horton D.L."/>
            <person name="Alikhan N.-F."/>
            <person name="Baker D."/>
            <person name="Gharbi K."/>
            <person name="Hall N."/>
            <person name="Watson M."/>
            <person name="Adriaenssens E.M."/>
            <person name="Foster-Nyarko E."/>
            <person name="Jarju S."/>
            <person name="Secka A."/>
            <person name="Antonio M."/>
            <person name="Oren A."/>
            <person name="Chaudhuri R."/>
            <person name="La Ragione R.M."/>
            <person name="Hildebrand F."/>
            <person name="Pallen M.J."/>
        </authorList>
    </citation>
    <scope>NUCLEOTIDE SEQUENCE [LARGE SCALE GENOMIC DNA]</scope>
    <source>
        <strain evidence="2 3">Sa2CVA6</strain>
    </source>
</reference>
<keyword evidence="3" id="KW-1185">Reference proteome</keyword>
<dbReference type="Pfam" id="PF00990">
    <property type="entry name" value="GGDEF"/>
    <property type="match status" value="1"/>
</dbReference>
<organism evidence="2 3">
    <name type="scientific">Comamonas avium</name>
    <dbReference type="NCBI Taxonomy" id="2762231"/>
    <lineage>
        <taxon>Bacteria</taxon>
        <taxon>Pseudomonadati</taxon>
        <taxon>Pseudomonadota</taxon>
        <taxon>Betaproteobacteria</taxon>
        <taxon>Burkholderiales</taxon>
        <taxon>Comamonadaceae</taxon>
        <taxon>Comamonas</taxon>
    </lineage>
</organism>
<gene>
    <name evidence="2" type="ORF">H9646_17330</name>
</gene>
<dbReference type="SMART" id="SM00267">
    <property type="entry name" value="GGDEF"/>
    <property type="match status" value="1"/>
</dbReference>
<dbReference type="Gene3D" id="3.30.70.270">
    <property type="match status" value="1"/>
</dbReference>